<name>A0A382UQM2_9ZZZZ</name>
<dbReference type="EMBL" id="UINC01146055">
    <property type="protein sequence ID" value="SVD36559.1"/>
    <property type="molecule type" value="Genomic_DNA"/>
</dbReference>
<accession>A0A382UQM2</accession>
<gene>
    <name evidence="1" type="ORF">METZ01_LOCUS389413</name>
</gene>
<protein>
    <recommendedName>
        <fullName evidence="2">LamG domain-containing protein</fullName>
    </recommendedName>
</protein>
<dbReference type="InterPro" id="IPR013320">
    <property type="entry name" value="ConA-like_dom_sf"/>
</dbReference>
<organism evidence="1">
    <name type="scientific">marine metagenome</name>
    <dbReference type="NCBI Taxonomy" id="408172"/>
    <lineage>
        <taxon>unclassified sequences</taxon>
        <taxon>metagenomes</taxon>
        <taxon>ecological metagenomes</taxon>
    </lineage>
</organism>
<dbReference type="AlphaFoldDB" id="A0A382UQM2"/>
<dbReference type="Pfam" id="PF13385">
    <property type="entry name" value="Laminin_G_3"/>
    <property type="match status" value="1"/>
</dbReference>
<dbReference type="Gene3D" id="2.60.120.200">
    <property type="match status" value="1"/>
</dbReference>
<sequence>MESDSFGAAPDLGAVAVFSKKLKNLLACECMWVHFTAMLKQVPLKPVPIFFVVLGMCFFVQDQWGVTRKDDLLFWYDFNKIQNNRVPDQSGKEHSASIHGAPELVDGQFGKALHFKSNLNSNDPNGDYLTGESFEIGGAISVAVWVKYLTFANWSRMIDFGNGAGQQNLVFANEGGGRSGAWDVKQTAGGDENFRIGNFWLQNEWMHAVVMVEDNGTNQSRMRFFRNG</sequence>
<proteinExistence type="predicted"/>
<evidence type="ECO:0008006" key="2">
    <source>
        <dbReference type="Google" id="ProtNLM"/>
    </source>
</evidence>
<evidence type="ECO:0000313" key="1">
    <source>
        <dbReference type="EMBL" id="SVD36559.1"/>
    </source>
</evidence>
<dbReference type="SUPFAM" id="SSF49899">
    <property type="entry name" value="Concanavalin A-like lectins/glucanases"/>
    <property type="match status" value="1"/>
</dbReference>
<reference evidence="1" key="1">
    <citation type="submission" date="2018-05" db="EMBL/GenBank/DDBJ databases">
        <authorList>
            <person name="Lanie J.A."/>
            <person name="Ng W.-L."/>
            <person name="Kazmierczak K.M."/>
            <person name="Andrzejewski T.M."/>
            <person name="Davidsen T.M."/>
            <person name="Wayne K.J."/>
            <person name="Tettelin H."/>
            <person name="Glass J.I."/>
            <person name="Rusch D."/>
            <person name="Podicherti R."/>
            <person name="Tsui H.-C.T."/>
            <person name="Winkler M.E."/>
        </authorList>
    </citation>
    <scope>NUCLEOTIDE SEQUENCE</scope>
</reference>
<feature type="non-terminal residue" evidence="1">
    <location>
        <position position="228"/>
    </location>
</feature>